<gene>
    <name evidence="2" type="ORF">PsYK624_125970</name>
</gene>
<dbReference type="AlphaFoldDB" id="A0A9P3LIC4"/>
<accession>A0A9P3LIC4</accession>
<feature type="compositionally biased region" description="Polar residues" evidence="1">
    <location>
        <begin position="211"/>
        <end position="222"/>
    </location>
</feature>
<dbReference type="Proteomes" id="UP000703269">
    <property type="component" value="Unassembled WGS sequence"/>
</dbReference>
<proteinExistence type="predicted"/>
<dbReference type="EMBL" id="BPQB01000059">
    <property type="protein sequence ID" value="GJE96401.1"/>
    <property type="molecule type" value="Genomic_DNA"/>
</dbReference>
<feature type="compositionally biased region" description="Basic and acidic residues" evidence="1">
    <location>
        <begin position="1"/>
        <end position="14"/>
    </location>
</feature>
<evidence type="ECO:0000313" key="3">
    <source>
        <dbReference type="Proteomes" id="UP000703269"/>
    </source>
</evidence>
<dbReference type="OrthoDB" id="3265817at2759"/>
<feature type="compositionally biased region" description="Polar residues" evidence="1">
    <location>
        <begin position="185"/>
        <end position="195"/>
    </location>
</feature>
<organism evidence="2 3">
    <name type="scientific">Phanerochaete sordida</name>
    <dbReference type="NCBI Taxonomy" id="48140"/>
    <lineage>
        <taxon>Eukaryota</taxon>
        <taxon>Fungi</taxon>
        <taxon>Dikarya</taxon>
        <taxon>Basidiomycota</taxon>
        <taxon>Agaricomycotina</taxon>
        <taxon>Agaricomycetes</taxon>
        <taxon>Polyporales</taxon>
        <taxon>Phanerochaetaceae</taxon>
        <taxon>Phanerochaete</taxon>
    </lineage>
</organism>
<feature type="compositionally biased region" description="Polar residues" evidence="1">
    <location>
        <begin position="128"/>
        <end position="158"/>
    </location>
</feature>
<feature type="compositionally biased region" description="Basic and acidic residues" evidence="1">
    <location>
        <begin position="51"/>
        <end position="61"/>
    </location>
</feature>
<feature type="region of interest" description="Disordered" evidence="1">
    <location>
        <begin position="330"/>
        <end position="370"/>
    </location>
</feature>
<feature type="region of interest" description="Disordered" evidence="1">
    <location>
        <begin position="468"/>
        <end position="509"/>
    </location>
</feature>
<feature type="compositionally biased region" description="Polar residues" evidence="1">
    <location>
        <begin position="246"/>
        <end position="257"/>
    </location>
</feature>
<feature type="compositionally biased region" description="Low complexity" evidence="1">
    <location>
        <begin position="171"/>
        <end position="180"/>
    </location>
</feature>
<feature type="region of interest" description="Disordered" evidence="1">
    <location>
        <begin position="393"/>
        <end position="448"/>
    </location>
</feature>
<name>A0A9P3LIC4_9APHY</name>
<reference evidence="2 3" key="1">
    <citation type="submission" date="2021-08" db="EMBL/GenBank/DDBJ databases">
        <title>Draft Genome Sequence of Phanerochaete sordida strain YK-624.</title>
        <authorList>
            <person name="Mori T."/>
            <person name="Dohra H."/>
            <person name="Suzuki T."/>
            <person name="Kawagishi H."/>
            <person name="Hirai H."/>
        </authorList>
    </citation>
    <scope>NUCLEOTIDE SEQUENCE [LARGE SCALE GENOMIC DNA]</scope>
    <source>
        <strain evidence="2 3">YK-624</strain>
    </source>
</reference>
<comment type="caution">
    <text evidence="2">The sequence shown here is derived from an EMBL/GenBank/DDBJ whole genome shotgun (WGS) entry which is preliminary data.</text>
</comment>
<evidence type="ECO:0000256" key="1">
    <source>
        <dbReference type="SAM" id="MobiDB-lite"/>
    </source>
</evidence>
<evidence type="ECO:0000313" key="2">
    <source>
        <dbReference type="EMBL" id="GJE96401.1"/>
    </source>
</evidence>
<feature type="region of interest" description="Disordered" evidence="1">
    <location>
        <begin position="1"/>
        <end position="273"/>
    </location>
</feature>
<sequence length="564" mass="59773">MDQSDEKMANKDDEPAPSPNPDVALPTTRADDVPPESPPAPLAGDEAPPEDLEKERERISSEESPAQDAEVESARSSLDSPARDQVACPSDSGERTSSVIQALVSPEDPQDLPLDPAEVATAAAAQVNLPSTSSSDSVHSLQITSPSDSGERTPTATQDYPGAEPSEDLPLESAEASAALVDLPDTSSSESTHSVPDSAVGLDSPMPPNSTAPSSTRTSLTDTPPVASSSSSSSSKPIGILRSATLPRSASSASMSAVTFAPLPPTEPRRRASHMQLGVAARSRMLRARRMRFVDPETGEAYIQVVDPALIEQQLQQGAPHYMYPGEEAAADGDPYRATRRQPRSPYATGNGGLWAQSQGAPVPDDEGNPEEDAFVALGKMVKGGAKALWRKVSKSQKVRDAGPADAAAVDEVEGADAEASKRRPGVRRSASAPAGLNGAHEEDEELPDGADDATLHIEFQEPRHCFEGATPAPPPLVPQSILRPATPLQAARAPAQEPPSPPRDGEVGRVWEEAIDTDLTKRFEAVARAERERERGKGRLVAKLVKVAKRRESREKLKQDRPL</sequence>
<protein>
    <submittedName>
        <fullName evidence="2">Uncharacterized protein</fullName>
    </submittedName>
</protein>
<keyword evidence="3" id="KW-1185">Reference proteome</keyword>